<dbReference type="OrthoDB" id="2190159at2759"/>
<protein>
    <submittedName>
        <fullName evidence="1">Uncharacterized protein</fullName>
    </submittedName>
</protein>
<comment type="caution">
    <text evidence="1">The sequence shown here is derived from an EMBL/GenBank/DDBJ whole genome shotgun (WGS) entry which is preliminary data.</text>
</comment>
<dbReference type="Proteomes" id="UP000252519">
    <property type="component" value="Unassembled WGS sequence"/>
</dbReference>
<dbReference type="STRING" id="29170.A0A368GMN6"/>
<dbReference type="AlphaFoldDB" id="A0A368GMN6"/>
<proteinExistence type="predicted"/>
<feature type="non-terminal residue" evidence="1">
    <location>
        <position position="1"/>
    </location>
</feature>
<name>A0A368GMN6_ANCCA</name>
<organism evidence="1 2">
    <name type="scientific">Ancylostoma caninum</name>
    <name type="common">Dog hookworm</name>
    <dbReference type="NCBI Taxonomy" id="29170"/>
    <lineage>
        <taxon>Eukaryota</taxon>
        <taxon>Metazoa</taxon>
        <taxon>Ecdysozoa</taxon>
        <taxon>Nematoda</taxon>
        <taxon>Chromadorea</taxon>
        <taxon>Rhabditida</taxon>
        <taxon>Rhabditina</taxon>
        <taxon>Rhabditomorpha</taxon>
        <taxon>Strongyloidea</taxon>
        <taxon>Ancylostomatidae</taxon>
        <taxon>Ancylostomatinae</taxon>
        <taxon>Ancylostoma</taxon>
    </lineage>
</organism>
<keyword evidence="2" id="KW-1185">Reference proteome</keyword>
<evidence type="ECO:0000313" key="1">
    <source>
        <dbReference type="EMBL" id="RCN45643.1"/>
    </source>
</evidence>
<accession>A0A368GMN6</accession>
<sequence length="182" mass="20536">AHFLTVILRDHPDSVCSLRLVDLFLSNHHFFRSLSELGKLPSTQLTLFSPKLKRCDHFFKYTFSWLMLKLSEFLDRENQETYNPAGFHILSPMERGLRTVCLLLCSDFPVSVLRTACAHIAKIEIWVLSDSSSEPNVTRSDASGVCIVYPESTVSRAIVIVASSLPFSFLSDVDLKVPSEKV</sequence>
<reference evidence="1 2" key="1">
    <citation type="submission" date="2014-10" db="EMBL/GenBank/DDBJ databases">
        <title>Draft genome of the hookworm Ancylostoma caninum.</title>
        <authorList>
            <person name="Mitreva M."/>
        </authorList>
    </citation>
    <scope>NUCLEOTIDE SEQUENCE [LARGE SCALE GENOMIC DNA]</scope>
    <source>
        <strain evidence="1 2">Baltimore</strain>
    </source>
</reference>
<evidence type="ECO:0000313" key="2">
    <source>
        <dbReference type="Proteomes" id="UP000252519"/>
    </source>
</evidence>
<dbReference type="EMBL" id="JOJR01000096">
    <property type="protein sequence ID" value="RCN45643.1"/>
    <property type="molecule type" value="Genomic_DNA"/>
</dbReference>
<gene>
    <name evidence="1" type="ORF">ANCCAN_08300</name>
</gene>